<dbReference type="EMBL" id="JAPEUR010000630">
    <property type="protein sequence ID" value="KAJ4307797.1"/>
    <property type="molecule type" value="Genomic_DNA"/>
</dbReference>
<evidence type="ECO:0000313" key="2">
    <source>
        <dbReference type="Proteomes" id="UP001140502"/>
    </source>
</evidence>
<accession>A0A9W8W2P2</accession>
<protein>
    <submittedName>
        <fullName evidence="1">Uncharacterized protein</fullName>
    </submittedName>
</protein>
<name>A0A9W8W2P2_9HYPO</name>
<comment type="caution">
    <text evidence="1">The sequence shown here is derived from an EMBL/GenBank/DDBJ whole genome shotgun (WGS) entry which is preliminary data.</text>
</comment>
<organism evidence="1 2">
    <name type="scientific">Fusarium piperis</name>
    <dbReference type="NCBI Taxonomy" id="1435070"/>
    <lineage>
        <taxon>Eukaryota</taxon>
        <taxon>Fungi</taxon>
        <taxon>Dikarya</taxon>
        <taxon>Ascomycota</taxon>
        <taxon>Pezizomycotina</taxon>
        <taxon>Sordariomycetes</taxon>
        <taxon>Hypocreomycetidae</taxon>
        <taxon>Hypocreales</taxon>
        <taxon>Nectriaceae</taxon>
        <taxon>Fusarium</taxon>
        <taxon>Fusarium solani species complex</taxon>
    </lineage>
</organism>
<dbReference type="Proteomes" id="UP001140502">
    <property type="component" value="Unassembled WGS sequence"/>
</dbReference>
<reference evidence="1" key="1">
    <citation type="submission" date="2022-10" db="EMBL/GenBank/DDBJ databases">
        <title>Tapping the CABI collections for fungal endophytes: first genome assemblies for Collariella, Neodidymelliopsis, Ascochyta clinopodiicola, Didymella pomorum, Didymosphaeria variabile, Neocosmospora piperis and Neocucurbitaria cava.</title>
        <authorList>
            <person name="Hill R."/>
        </authorList>
    </citation>
    <scope>NUCLEOTIDE SEQUENCE</scope>
    <source>
        <strain evidence="1">IMI 366586</strain>
    </source>
</reference>
<gene>
    <name evidence="1" type="ORF">N0V84_012491</name>
</gene>
<sequence>MATVSRMIDLMWQPPRKKPGAKRPMLDRRLSENFKYYGNWGFTIYRTYYSPESDKHWDILLDALKRQTSLALGYFEDGYQYSNDVKQRGSSFYRGEEEYMNDLNRLKEMFCLDPRDDLLLLDGLDVRGLREVCLKEQPEAEKTMAGGQFGFALLADQAVLKDIAKDIFAVKAVAYEWEEAYDAPWAG</sequence>
<evidence type="ECO:0000313" key="1">
    <source>
        <dbReference type="EMBL" id="KAJ4307797.1"/>
    </source>
</evidence>
<proteinExistence type="predicted"/>
<dbReference type="AlphaFoldDB" id="A0A9W8W2P2"/>
<dbReference type="OrthoDB" id="6499973at2759"/>
<keyword evidence="2" id="KW-1185">Reference proteome</keyword>